<dbReference type="InterPro" id="IPR000477">
    <property type="entry name" value="RT_dom"/>
</dbReference>
<sequence length="251" mass="28163">MQRLCSLSTAPKCLKSSIIVPVPKKTNISTLNDYRPVALTPIIMKCFKRLVLSYIKATIPASLDPHQFAYRPNRSTEDAISLTLHSALTHLEESGSYVRILFIDYSSAFNTVIPRKLISKLYQLGLSPLLCNWILNFLSDRPQAVRLGLHLSSTILLSTSTPKGCVLSPILYSLFTHDCVPAFANNTIIKFADDTMVIGLISKNDETVYRAEVSKLLYNLTPSFTVHFRFPAERRHCATTATKLFDYTCLN</sequence>
<dbReference type="AlphaFoldDB" id="A0A9Q1IJB5"/>
<gene>
    <name evidence="2" type="ORF">SKAU_G00326180</name>
</gene>
<comment type="caution">
    <text evidence="2">The sequence shown here is derived from an EMBL/GenBank/DDBJ whole genome shotgun (WGS) entry which is preliminary data.</text>
</comment>
<dbReference type="InterPro" id="IPR043502">
    <property type="entry name" value="DNA/RNA_pol_sf"/>
</dbReference>
<protein>
    <recommendedName>
        <fullName evidence="1">Reverse transcriptase domain-containing protein</fullName>
    </recommendedName>
</protein>
<feature type="domain" description="Reverse transcriptase" evidence="1">
    <location>
        <begin position="3"/>
        <end position="251"/>
    </location>
</feature>
<dbReference type="CDD" id="cd01650">
    <property type="entry name" value="RT_nLTR_like"/>
    <property type="match status" value="1"/>
</dbReference>
<evidence type="ECO:0000313" key="2">
    <source>
        <dbReference type="EMBL" id="KAJ8342690.1"/>
    </source>
</evidence>
<evidence type="ECO:0000259" key="1">
    <source>
        <dbReference type="PROSITE" id="PS50878"/>
    </source>
</evidence>
<accession>A0A9Q1IJB5</accession>
<dbReference type="PANTHER" id="PTHR47510">
    <property type="entry name" value="REVERSE TRANSCRIPTASE DOMAIN-CONTAINING PROTEIN"/>
    <property type="match status" value="1"/>
</dbReference>
<dbReference type="SUPFAM" id="SSF56672">
    <property type="entry name" value="DNA/RNA polymerases"/>
    <property type="match status" value="1"/>
</dbReference>
<dbReference type="Pfam" id="PF00078">
    <property type="entry name" value="RVT_1"/>
    <property type="match status" value="1"/>
</dbReference>
<name>A0A9Q1IJB5_SYNKA</name>
<dbReference type="PANTHER" id="PTHR47510:SF3">
    <property type="entry name" value="ENDO_EXONUCLEASE_PHOSPHATASE DOMAIN-CONTAINING PROTEIN"/>
    <property type="match status" value="1"/>
</dbReference>
<evidence type="ECO:0000313" key="3">
    <source>
        <dbReference type="Proteomes" id="UP001152622"/>
    </source>
</evidence>
<dbReference type="Proteomes" id="UP001152622">
    <property type="component" value="Chromosome 14"/>
</dbReference>
<dbReference type="PROSITE" id="PS50878">
    <property type="entry name" value="RT_POL"/>
    <property type="match status" value="1"/>
</dbReference>
<dbReference type="EMBL" id="JAINUF010000014">
    <property type="protein sequence ID" value="KAJ8342690.1"/>
    <property type="molecule type" value="Genomic_DNA"/>
</dbReference>
<keyword evidence="3" id="KW-1185">Reference proteome</keyword>
<proteinExistence type="predicted"/>
<dbReference type="OrthoDB" id="411173at2759"/>
<reference evidence="2" key="1">
    <citation type="journal article" date="2023" name="Science">
        <title>Genome structures resolve the early diversification of teleost fishes.</title>
        <authorList>
            <person name="Parey E."/>
            <person name="Louis A."/>
            <person name="Montfort J."/>
            <person name="Bouchez O."/>
            <person name="Roques C."/>
            <person name="Iampietro C."/>
            <person name="Lluch J."/>
            <person name="Castinel A."/>
            <person name="Donnadieu C."/>
            <person name="Desvignes T."/>
            <person name="Floi Bucao C."/>
            <person name="Jouanno E."/>
            <person name="Wen M."/>
            <person name="Mejri S."/>
            <person name="Dirks R."/>
            <person name="Jansen H."/>
            <person name="Henkel C."/>
            <person name="Chen W.J."/>
            <person name="Zahm M."/>
            <person name="Cabau C."/>
            <person name="Klopp C."/>
            <person name="Thompson A.W."/>
            <person name="Robinson-Rechavi M."/>
            <person name="Braasch I."/>
            <person name="Lecointre G."/>
            <person name="Bobe J."/>
            <person name="Postlethwait J.H."/>
            <person name="Berthelot C."/>
            <person name="Roest Crollius H."/>
            <person name="Guiguen Y."/>
        </authorList>
    </citation>
    <scope>NUCLEOTIDE SEQUENCE</scope>
    <source>
        <strain evidence="2">WJC10195</strain>
    </source>
</reference>
<organism evidence="2 3">
    <name type="scientific">Synaphobranchus kaupii</name>
    <name type="common">Kaup's arrowtooth eel</name>
    <dbReference type="NCBI Taxonomy" id="118154"/>
    <lineage>
        <taxon>Eukaryota</taxon>
        <taxon>Metazoa</taxon>
        <taxon>Chordata</taxon>
        <taxon>Craniata</taxon>
        <taxon>Vertebrata</taxon>
        <taxon>Euteleostomi</taxon>
        <taxon>Actinopterygii</taxon>
        <taxon>Neopterygii</taxon>
        <taxon>Teleostei</taxon>
        <taxon>Anguilliformes</taxon>
        <taxon>Synaphobranchidae</taxon>
        <taxon>Synaphobranchus</taxon>
    </lineage>
</organism>